<dbReference type="InterPro" id="IPR037066">
    <property type="entry name" value="Plug_dom_sf"/>
</dbReference>
<dbReference type="Pfam" id="PF00593">
    <property type="entry name" value="TonB_dep_Rec_b-barrel"/>
    <property type="match status" value="1"/>
</dbReference>
<dbReference type="EMBL" id="JAAFGW010000117">
    <property type="protein sequence ID" value="NDP48445.1"/>
    <property type="molecule type" value="Genomic_DNA"/>
</dbReference>
<keyword evidence="5 10" id="KW-0812">Transmembrane</keyword>
<dbReference type="Gene3D" id="2.40.170.20">
    <property type="entry name" value="TonB-dependent receptor, beta-barrel domain"/>
    <property type="match status" value="1"/>
</dbReference>
<keyword evidence="7 10" id="KW-0472">Membrane</keyword>
<reference evidence="14 15" key="1">
    <citation type="submission" date="2019-09" db="EMBL/GenBank/DDBJ databases">
        <title>H2 Metabolism Revealed by Metagenomic Analysis in Subglacial Sediment of East Antarctica.</title>
        <authorList>
            <person name="Yang Z."/>
            <person name="Zhang Y."/>
            <person name="Lv Y."/>
            <person name="Yan W."/>
            <person name="Xiao X."/>
            <person name="Sun B."/>
            <person name="Ma H."/>
        </authorList>
    </citation>
    <scope>NUCLEOTIDE SEQUENCE [LARGE SCALE GENOMIC DNA]</scope>
    <source>
        <strain evidence="14">Bin2_2</strain>
    </source>
</reference>
<dbReference type="AlphaFoldDB" id="A0A7C9NU57"/>
<dbReference type="PROSITE" id="PS52016">
    <property type="entry name" value="TONB_DEPENDENT_REC_3"/>
    <property type="match status" value="1"/>
</dbReference>
<accession>A0A7C9NU57</accession>
<dbReference type="Proteomes" id="UP000483432">
    <property type="component" value="Unassembled WGS sequence"/>
</dbReference>
<evidence type="ECO:0000256" key="9">
    <source>
        <dbReference type="ARBA" id="ARBA00023237"/>
    </source>
</evidence>
<name>A0A7C9NU57_9PROT</name>
<evidence type="ECO:0000313" key="15">
    <source>
        <dbReference type="Proteomes" id="UP000483432"/>
    </source>
</evidence>
<keyword evidence="3 10" id="KW-0813">Transport</keyword>
<dbReference type="GO" id="GO:0015344">
    <property type="term" value="F:siderophore uptake transmembrane transporter activity"/>
    <property type="evidence" value="ECO:0007669"/>
    <property type="project" value="TreeGrafter"/>
</dbReference>
<dbReference type="InterPro" id="IPR039426">
    <property type="entry name" value="TonB-dep_rcpt-like"/>
</dbReference>
<keyword evidence="6 11" id="KW-0798">TonB box</keyword>
<evidence type="ECO:0000256" key="4">
    <source>
        <dbReference type="ARBA" id="ARBA00022452"/>
    </source>
</evidence>
<dbReference type="PANTHER" id="PTHR30069:SF28">
    <property type="entry name" value="TONB-DEPENDENT RECEPTOR YNCD-RELATED"/>
    <property type="match status" value="1"/>
</dbReference>
<dbReference type="GO" id="GO:0044718">
    <property type="term" value="P:siderophore transmembrane transport"/>
    <property type="evidence" value="ECO:0007669"/>
    <property type="project" value="TreeGrafter"/>
</dbReference>
<protein>
    <submittedName>
        <fullName evidence="14">TonB-dependent receptor</fullName>
    </submittedName>
</protein>
<feature type="domain" description="TonB-dependent receptor plug" evidence="13">
    <location>
        <begin position="51"/>
        <end position="160"/>
    </location>
</feature>
<gene>
    <name evidence="14" type="ORF">GZ085_08675</name>
</gene>
<evidence type="ECO:0000256" key="8">
    <source>
        <dbReference type="ARBA" id="ARBA00023170"/>
    </source>
</evidence>
<dbReference type="Pfam" id="PF07715">
    <property type="entry name" value="Plug"/>
    <property type="match status" value="1"/>
</dbReference>
<dbReference type="PANTHER" id="PTHR30069">
    <property type="entry name" value="TONB-DEPENDENT OUTER MEMBRANE RECEPTOR"/>
    <property type="match status" value="1"/>
</dbReference>
<evidence type="ECO:0000259" key="13">
    <source>
        <dbReference type="Pfam" id="PF07715"/>
    </source>
</evidence>
<comment type="caution">
    <text evidence="14">The sequence shown here is derived from an EMBL/GenBank/DDBJ whole genome shotgun (WGS) entry which is preliminary data.</text>
</comment>
<keyword evidence="9 10" id="KW-0998">Cell outer membrane</keyword>
<comment type="similarity">
    <text evidence="2 10 11">Belongs to the TonB-dependent receptor family.</text>
</comment>
<dbReference type="GO" id="GO:0009279">
    <property type="term" value="C:cell outer membrane"/>
    <property type="evidence" value="ECO:0007669"/>
    <property type="project" value="UniProtKB-SubCell"/>
</dbReference>
<dbReference type="SUPFAM" id="SSF56935">
    <property type="entry name" value="Porins"/>
    <property type="match status" value="1"/>
</dbReference>
<evidence type="ECO:0000256" key="10">
    <source>
        <dbReference type="PROSITE-ProRule" id="PRU01360"/>
    </source>
</evidence>
<organism evidence="14 15">
    <name type="scientific">Sulfuriferula multivorans</name>
    <dbReference type="NCBI Taxonomy" id="1559896"/>
    <lineage>
        <taxon>Bacteria</taxon>
        <taxon>Pseudomonadati</taxon>
        <taxon>Pseudomonadota</taxon>
        <taxon>Betaproteobacteria</taxon>
        <taxon>Nitrosomonadales</taxon>
        <taxon>Sulfuricellaceae</taxon>
        <taxon>Sulfuriferula</taxon>
    </lineage>
</organism>
<dbReference type="InterPro" id="IPR036942">
    <property type="entry name" value="Beta-barrel_TonB_sf"/>
</dbReference>
<evidence type="ECO:0000256" key="1">
    <source>
        <dbReference type="ARBA" id="ARBA00004571"/>
    </source>
</evidence>
<proteinExistence type="inferred from homology"/>
<evidence type="ECO:0000256" key="6">
    <source>
        <dbReference type="ARBA" id="ARBA00023077"/>
    </source>
</evidence>
<evidence type="ECO:0000256" key="3">
    <source>
        <dbReference type="ARBA" id="ARBA00022448"/>
    </source>
</evidence>
<keyword evidence="8 14" id="KW-0675">Receptor</keyword>
<evidence type="ECO:0000256" key="2">
    <source>
        <dbReference type="ARBA" id="ARBA00009810"/>
    </source>
</evidence>
<evidence type="ECO:0000256" key="5">
    <source>
        <dbReference type="ARBA" id="ARBA00022692"/>
    </source>
</evidence>
<keyword evidence="4 10" id="KW-1134">Transmembrane beta strand</keyword>
<dbReference type="Gene3D" id="2.170.130.10">
    <property type="entry name" value="TonB-dependent receptor, plug domain"/>
    <property type="match status" value="1"/>
</dbReference>
<comment type="subcellular location">
    <subcellularLocation>
        <location evidence="1 10">Cell outer membrane</location>
        <topology evidence="1 10">Multi-pass membrane protein</topology>
    </subcellularLocation>
</comment>
<sequence>MILMSVSTAANSKNINVEATSAESVNSVVATETILPTIVVTPTRSRQSSFDLPLSIDRVDQEAIESGNARVNLSESLVRVPGIVVQNRQNYAQDLQISSRGFGARSTFGVRGLRLFVDGIPATMPDGQSQTSHVDLTSTSHIEVLRGPFSSLYGNSSGGVISVFTESGKPGLTLTPLLQYGSYGYQHYGMKASGQQGDVNFVASTSRFESDGFRAHSAAMRDNANAKLRIAIADDSSLTLIGNAVSMSDVQDPLGLTREKFELDPRSVDPRAINFNTRKSVRQQQIGLNYEKIIDASNTLNATIYGGDRSTVQYLAIPQSAQIAPSSAGGVIDLSRQYGGADVRWIREQKLGVGKLQWSAGISYDNLDEDRKGYENFSGTELGVKGNLRRNEKNNVYNIDQYFQAQWEPDRHWIMLAGIRNSQIKVRSTDYYIAPGNGDDSRSIQFHSINPVAGATYQFSDRLHAYASYGKGFETPTLNELSYRPAGTGASGLNVDLQPSTSNNYEAGIKMVTGKDFHANLAIFHVDTKNELAVLSNSGGRAVYQNAGKTQREGIEMMLQKDWKNGVGMLLSGSLLRAIYTEEFCNGACSDATKVVAGKRIPGVPNQTLFGQLSWRDPSTGFEAALEGKFGGKIAVDDSNSDFSSSYFIANIRAGIEQKIARWHIKEFIRIDNIGDHQYIGSVIVNEGSKRFFEPAPGRTWVTGISAAYTW</sequence>
<evidence type="ECO:0000313" key="14">
    <source>
        <dbReference type="EMBL" id="NDP48445.1"/>
    </source>
</evidence>
<evidence type="ECO:0000256" key="7">
    <source>
        <dbReference type="ARBA" id="ARBA00023136"/>
    </source>
</evidence>
<dbReference type="InterPro" id="IPR000531">
    <property type="entry name" value="Beta-barrel_TonB"/>
</dbReference>
<dbReference type="InterPro" id="IPR012910">
    <property type="entry name" value="Plug_dom"/>
</dbReference>
<evidence type="ECO:0000256" key="11">
    <source>
        <dbReference type="RuleBase" id="RU003357"/>
    </source>
</evidence>
<evidence type="ECO:0000259" key="12">
    <source>
        <dbReference type="Pfam" id="PF00593"/>
    </source>
</evidence>
<feature type="domain" description="TonB-dependent receptor-like beta-barrel" evidence="12">
    <location>
        <begin position="270"/>
        <end position="656"/>
    </location>
</feature>